<evidence type="ECO:0000256" key="5">
    <source>
        <dbReference type="ARBA" id="ARBA00022857"/>
    </source>
</evidence>
<keyword evidence="7" id="KW-0520">NAD</keyword>
<dbReference type="CDD" id="cd05304">
    <property type="entry name" value="Rubrum_tdh"/>
    <property type="match status" value="1"/>
</dbReference>
<reference evidence="11 12" key="1">
    <citation type="submission" date="2019-06" db="EMBL/GenBank/DDBJ databases">
        <title>Sequencing the genomes of 1000 actinobacteria strains.</title>
        <authorList>
            <person name="Klenk H.-P."/>
        </authorList>
    </citation>
    <scope>NUCLEOTIDE SEQUENCE [LARGE SCALE GENOMIC DNA]</scope>
    <source>
        <strain evidence="11 12">DSM 43186</strain>
    </source>
</reference>
<keyword evidence="6" id="KW-1278">Translocase</keyword>
<feature type="domain" description="Alanine dehydrogenase/pyridine nucleotide transhydrogenase NAD(H)-binding" evidence="9">
    <location>
        <begin position="148"/>
        <end position="314"/>
    </location>
</feature>
<evidence type="ECO:0000256" key="3">
    <source>
        <dbReference type="ARBA" id="ARBA00012943"/>
    </source>
</evidence>
<comment type="function">
    <text evidence="1">The transhydrogenation between NADH and NADP is coupled to respiration and ATP hydrolysis and functions as a proton pump across the membrane.</text>
</comment>
<organism evidence="11 12">
    <name type="scientific">Thermopolyspora flexuosa</name>
    <dbReference type="NCBI Taxonomy" id="103836"/>
    <lineage>
        <taxon>Bacteria</taxon>
        <taxon>Bacillati</taxon>
        <taxon>Actinomycetota</taxon>
        <taxon>Actinomycetes</taxon>
        <taxon>Streptosporangiales</taxon>
        <taxon>Streptosporangiaceae</taxon>
        <taxon>Thermopolyspora</taxon>
    </lineage>
</organism>
<dbReference type="Pfam" id="PF05222">
    <property type="entry name" value="AlaDh_PNT_N"/>
    <property type="match status" value="1"/>
</dbReference>
<dbReference type="GO" id="GO:0005886">
    <property type="term" value="C:plasma membrane"/>
    <property type="evidence" value="ECO:0007669"/>
    <property type="project" value="TreeGrafter"/>
</dbReference>
<evidence type="ECO:0000256" key="4">
    <source>
        <dbReference type="ARBA" id="ARBA00022741"/>
    </source>
</evidence>
<evidence type="ECO:0000259" key="9">
    <source>
        <dbReference type="SMART" id="SM01002"/>
    </source>
</evidence>
<evidence type="ECO:0000259" key="10">
    <source>
        <dbReference type="SMART" id="SM01003"/>
    </source>
</evidence>
<dbReference type="PANTHER" id="PTHR10160:SF19">
    <property type="entry name" value="PROTON-TRANSLOCATING NAD(P)(+) TRANSHYDROGENASE"/>
    <property type="match status" value="1"/>
</dbReference>
<evidence type="ECO:0000256" key="7">
    <source>
        <dbReference type="ARBA" id="ARBA00023027"/>
    </source>
</evidence>
<dbReference type="GO" id="GO:0016491">
    <property type="term" value="F:oxidoreductase activity"/>
    <property type="evidence" value="ECO:0007669"/>
    <property type="project" value="InterPro"/>
</dbReference>
<dbReference type="Gene3D" id="3.40.50.720">
    <property type="entry name" value="NAD(P)-binding Rossmann-like Domain"/>
    <property type="match status" value="2"/>
</dbReference>
<sequence length="376" mass="38638">MVALRVGVGRETAAGERRVALVPDAVGRLREMGLDVLIESGAGTAAWHPDSAYGEAGAEVVSTAELYERADIIVTVRRPDTAALRAGQTVIGMLRPFGDPDYVRELAARNVTAIAFEGLPRTISAAQTMDAMTSQDNIAGYKAAVLAAATYGRFFPLLVTAAGTARPAQVLVLGAGVAGLQAIGTARRLGAVVTGYDIRPEAEGDITSLGAQFLRLGSGPQGSGTGGYARALTPEEQRAQQEELARHIARHDVVITTARVPGRRPPLLVTEAALKGMRAGSVVVDLAASDLGGNVEGSRPGETIVTDDGVTVIGAADLAATMPSAASTAYSSNVRALLGHLIRDGALAIDLNDPIQAGVVITHAGEVVHPAFGGDS</sequence>
<comment type="catalytic activity">
    <reaction evidence="8">
        <text>NAD(+) + NADPH + H(+)(in) = NADH + NADP(+) + H(+)(out)</text>
        <dbReference type="Rhea" id="RHEA:47992"/>
        <dbReference type="ChEBI" id="CHEBI:15378"/>
        <dbReference type="ChEBI" id="CHEBI:57540"/>
        <dbReference type="ChEBI" id="CHEBI:57783"/>
        <dbReference type="ChEBI" id="CHEBI:57945"/>
        <dbReference type="ChEBI" id="CHEBI:58349"/>
        <dbReference type="EC" id="7.1.1.1"/>
    </reaction>
</comment>
<dbReference type="PANTHER" id="PTHR10160">
    <property type="entry name" value="NAD(P) TRANSHYDROGENASE"/>
    <property type="match status" value="1"/>
</dbReference>
<dbReference type="SMART" id="SM01002">
    <property type="entry name" value="AlaDh_PNT_C"/>
    <property type="match status" value="1"/>
</dbReference>
<gene>
    <name evidence="11" type="ORF">FHX40_0908</name>
</gene>
<dbReference type="OrthoDB" id="9804592at2"/>
<feature type="domain" description="Alanine dehydrogenase/pyridine nucleotide transhydrogenase N-terminal" evidence="10">
    <location>
        <begin position="7"/>
        <end position="139"/>
    </location>
</feature>
<dbReference type="InterPro" id="IPR007698">
    <property type="entry name" value="AlaDH/PNT_NAD(H)-bd"/>
</dbReference>
<dbReference type="AlphaFoldDB" id="A0A543IUJ4"/>
<protein>
    <recommendedName>
        <fullName evidence="3">proton-translocating NAD(P)(+) transhydrogenase</fullName>
        <ecNumber evidence="3">7.1.1.1</ecNumber>
    </recommendedName>
</protein>
<dbReference type="SUPFAM" id="SSF51735">
    <property type="entry name" value="NAD(P)-binding Rossmann-fold domains"/>
    <property type="match status" value="1"/>
</dbReference>
<dbReference type="InterPro" id="IPR007886">
    <property type="entry name" value="AlaDH/PNT_N"/>
</dbReference>
<accession>A0A543IUJ4</accession>
<dbReference type="PROSITE" id="PS00837">
    <property type="entry name" value="ALADH_PNT_2"/>
    <property type="match status" value="1"/>
</dbReference>
<dbReference type="InterPro" id="IPR036291">
    <property type="entry name" value="NAD(P)-bd_dom_sf"/>
</dbReference>
<dbReference type="EC" id="7.1.1.1" evidence="3"/>
<evidence type="ECO:0000256" key="6">
    <source>
        <dbReference type="ARBA" id="ARBA00022967"/>
    </source>
</evidence>
<dbReference type="RefSeq" id="WP_142258443.1">
    <property type="nucleotide sequence ID" value="NZ_BMPV01000006.1"/>
</dbReference>
<dbReference type="InterPro" id="IPR008143">
    <property type="entry name" value="Ala_DH/PNT_CS2"/>
</dbReference>
<comment type="similarity">
    <text evidence="2">Belongs to the AlaDH/PNT family.</text>
</comment>
<evidence type="ECO:0000313" key="11">
    <source>
        <dbReference type="EMBL" id="TQM74242.1"/>
    </source>
</evidence>
<dbReference type="Pfam" id="PF01262">
    <property type="entry name" value="AlaDh_PNT_C"/>
    <property type="match status" value="1"/>
</dbReference>
<dbReference type="GO" id="GO:0008750">
    <property type="term" value="F:proton-translocating NAD(P)+ transhydrogenase activity"/>
    <property type="evidence" value="ECO:0007669"/>
    <property type="project" value="UniProtKB-EC"/>
</dbReference>
<keyword evidence="4" id="KW-0547">Nucleotide-binding</keyword>
<dbReference type="EMBL" id="VFPQ01000001">
    <property type="protein sequence ID" value="TQM74242.1"/>
    <property type="molecule type" value="Genomic_DNA"/>
</dbReference>
<dbReference type="GO" id="GO:0050661">
    <property type="term" value="F:NADP binding"/>
    <property type="evidence" value="ECO:0007669"/>
    <property type="project" value="TreeGrafter"/>
</dbReference>
<dbReference type="SUPFAM" id="SSF52283">
    <property type="entry name" value="Formate/glycerate dehydrogenase catalytic domain-like"/>
    <property type="match status" value="1"/>
</dbReference>
<keyword evidence="12" id="KW-1185">Reference proteome</keyword>
<dbReference type="NCBIfam" id="NF006942">
    <property type="entry name" value="PRK09424.1"/>
    <property type="match status" value="1"/>
</dbReference>
<evidence type="ECO:0000256" key="1">
    <source>
        <dbReference type="ARBA" id="ARBA00003943"/>
    </source>
</evidence>
<dbReference type="SMART" id="SM01003">
    <property type="entry name" value="AlaDh_PNT_N"/>
    <property type="match status" value="1"/>
</dbReference>
<evidence type="ECO:0000256" key="8">
    <source>
        <dbReference type="ARBA" id="ARBA00048202"/>
    </source>
</evidence>
<keyword evidence="5" id="KW-0521">NADP</keyword>
<comment type="caution">
    <text evidence="11">The sequence shown here is derived from an EMBL/GenBank/DDBJ whole genome shotgun (WGS) entry which is preliminary data.</text>
</comment>
<dbReference type="Proteomes" id="UP000319213">
    <property type="component" value="Unassembled WGS sequence"/>
</dbReference>
<proteinExistence type="inferred from homology"/>
<name>A0A543IUJ4_9ACTN</name>
<dbReference type="GO" id="GO:0006740">
    <property type="term" value="P:NADPH regeneration"/>
    <property type="evidence" value="ECO:0007669"/>
    <property type="project" value="TreeGrafter"/>
</dbReference>
<evidence type="ECO:0000313" key="12">
    <source>
        <dbReference type="Proteomes" id="UP000319213"/>
    </source>
</evidence>
<evidence type="ECO:0000256" key="2">
    <source>
        <dbReference type="ARBA" id="ARBA00005689"/>
    </source>
</evidence>